<dbReference type="STRING" id="92947.BVG79_01247"/>
<protein>
    <submittedName>
        <fullName evidence="1">Uncharacterized protein</fullName>
    </submittedName>
</protein>
<dbReference type="EMBL" id="CP019937">
    <property type="protein sequence ID" value="ARO14593.1"/>
    <property type="molecule type" value="Genomic_DNA"/>
</dbReference>
<proteinExistence type="predicted"/>
<name>A0A1W6NZM2_9RHOB</name>
<gene>
    <name evidence="1" type="ORF">BVG79_01247</name>
</gene>
<accession>A0A1W6NZM2</accession>
<sequence>MINAPSAIFAHQIAANPDLTLHEAKPRFLGSAGHVQPPLDNRLVRQVINYATNRDAFVQTLLLATTVPQTRRWGRLCLATTTP</sequence>
<dbReference type="KEGG" id="kro:BVG79_01247"/>
<organism evidence="1 2">
    <name type="scientific">Ketogulonicigenium robustum</name>
    <dbReference type="NCBI Taxonomy" id="92947"/>
    <lineage>
        <taxon>Bacteria</taxon>
        <taxon>Pseudomonadati</taxon>
        <taxon>Pseudomonadota</taxon>
        <taxon>Alphaproteobacteria</taxon>
        <taxon>Rhodobacterales</taxon>
        <taxon>Roseobacteraceae</taxon>
        <taxon>Ketogulonicigenium</taxon>
    </lineage>
</organism>
<reference evidence="1 2" key="1">
    <citation type="submission" date="2017-02" db="EMBL/GenBank/DDBJ databases">
        <title>Ketogulonicigenium robustum SPU B003 Genome sequencing and assembly.</title>
        <authorList>
            <person name="Li Y."/>
            <person name="Liu L."/>
            <person name="Wang C."/>
            <person name="Zhang M."/>
            <person name="Zhang T."/>
            <person name="Zhang Y."/>
        </authorList>
    </citation>
    <scope>NUCLEOTIDE SEQUENCE [LARGE SCALE GENOMIC DNA]</scope>
    <source>
        <strain evidence="1 2">SPU_B003</strain>
    </source>
</reference>
<dbReference type="SUPFAM" id="SSF53850">
    <property type="entry name" value="Periplasmic binding protein-like II"/>
    <property type="match status" value="1"/>
</dbReference>
<dbReference type="Gene3D" id="3.10.105.10">
    <property type="entry name" value="Dipeptide-binding Protein, Domain 3"/>
    <property type="match status" value="1"/>
</dbReference>
<dbReference type="Proteomes" id="UP000242447">
    <property type="component" value="Chromosome"/>
</dbReference>
<evidence type="ECO:0000313" key="1">
    <source>
        <dbReference type="EMBL" id="ARO14593.1"/>
    </source>
</evidence>
<keyword evidence="2" id="KW-1185">Reference proteome</keyword>
<dbReference type="AlphaFoldDB" id="A0A1W6NZM2"/>
<dbReference type="Gene3D" id="3.40.190.10">
    <property type="entry name" value="Periplasmic binding protein-like II"/>
    <property type="match status" value="1"/>
</dbReference>
<evidence type="ECO:0000313" key="2">
    <source>
        <dbReference type="Proteomes" id="UP000242447"/>
    </source>
</evidence>